<feature type="signal peptide" evidence="4">
    <location>
        <begin position="1"/>
        <end position="21"/>
    </location>
</feature>
<protein>
    <submittedName>
        <fullName evidence="5">Dickkopf protein</fullName>
    </submittedName>
</protein>
<comment type="subcellular location">
    <subcellularLocation>
        <location evidence="1">Secreted</location>
    </subcellularLocation>
</comment>
<dbReference type="GO" id="GO:0090090">
    <property type="term" value="P:negative regulation of canonical Wnt signaling pathway"/>
    <property type="evidence" value="ECO:0007669"/>
    <property type="project" value="TreeGrafter"/>
</dbReference>
<evidence type="ECO:0000256" key="1">
    <source>
        <dbReference type="ARBA" id="ARBA00004613"/>
    </source>
</evidence>
<dbReference type="GO" id="GO:0005615">
    <property type="term" value="C:extracellular space"/>
    <property type="evidence" value="ECO:0007669"/>
    <property type="project" value="TreeGrafter"/>
</dbReference>
<organism evidence="5">
    <name type="scientific">Clytia hemisphaerica</name>
    <dbReference type="NCBI Taxonomy" id="252671"/>
    <lineage>
        <taxon>Eukaryota</taxon>
        <taxon>Metazoa</taxon>
        <taxon>Cnidaria</taxon>
        <taxon>Hydrozoa</taxon>
        <taxon>Hydroidolina</taxon>
        <taxon>Leptothecata</taxon>
        <taxon>Obeliida</taxon>
        <taxon>Clytiidae</taxon>
        <taxon>Clytia</taxon>
    </lineage>
</organism>
<dbReference type="PANTHER" id="PTHR12113:SF6">
    <property type="entry name" value="DICKKOPF N-TERMINAL CYSTEINE-RICH DOMAIN-CONTAINING PROTEIN"/>
    <property type="match status" value="1"/>
</dbReference>
<proteinExistence type="evidence at transcript level"/>
<evidence type="ECO:0000256" key="4">
    <source>
        <dbReference type="SAM" id="SignalP"/>
    </source>
</evidence>
<reference evidence="5" key="1">
    <citation type="journal article" date="2014" name="PLoS Genet.">
        <title>Differential Responses to Wnt and PCP Disruption Predict Expression and Developmental Function of Conserved and Novel Genes in a Cnidarian.</title>
        <authorList>
            <person name="Lapebie P."/>
            <person name="Ruggiero A."/>
            <person name="Barreau C."/>
            <person name="Chevalier S."/>
            <person name="Chang P."/>
            <person name="Dru P."/>
            <person name="Houliston E."/>
            <person name="Momose T."/>
        </authorList>
    </citation>
    <scope>NUCLEOTIDE SEQUENCE</scope>
</reference>
<name>A0A069DNB5_9CNID</name>
<feature type="chain" id="PRO_5001660391" evidence="4">
    <location>
        <begin position="22"/>
        <end position="200"/>
    </location>
</feature>
<dbReference type="AlphaFoldDB" id="A0A069DNB5"/>
<accession>A0A069DNB5</accession>
<dbReference type="EMBL" id="GBGP01000037">
    <property type="protein sequence ID" value="JAC85146.1"/>
    <property type="molecule type" value="mRNA"/>
</dbReference>
<dbReference type="GO" id="GO:0048019">
    <property type="term" value="F:receptor antagonist activity"/>
    <property type="evidence" value="ECO:0007669"/>
    <property type="project" value="TreeGrafter"/>
</dbReference>
<sequence>MKKLFGKILILLCFMVTIAESISYKSYYAKKLRKVDRLKSIKSIQSNRPHGKSLEISKKFVWNRGKEVVCLRDKECNFKQTCNMYSKRCERCKIRMEICRRSANCCNKDLQCVYGRCREPLKRQGGKGHMCDTDKDCNPRMCCAKNNGVSVCKPELEKYQLCSLSPGGINHSIDHHCACAEGLHCRADFFGLYTRCLRIR</sequence>
<dbReference type="PANTHER" id="PTHR12113">
    <property type="entry name" value="DICKKOPF3-LIKE 3"/>
    <property type="match status" value="1"/>
</dbReference>
<dbReference type="InterPro" id="IPR039863">
    <property type="entry name" value="DKK1-4"/>
</dbReference>
<evidence type="ECO:0000256" key="3">
    <source>
        <dbReference type="ARBA" id="ARBA00022729"/>
    </source>
</evidence>
<dbReference type="GO" id="GO:0039706">
    <property type="term" value="F:co-receptor binding"/>
    <property type="evidence" value="ECO:0007669"/>
    <property type="project" value="TreeGrafter"/>
</dbReference>
<evidence type="ECO:0000256" key="2">
    <source>
        <dbReference type="ARBA" id="ARBA00022525"/>
    </source>
</evidence>
<keyword evidence="2" id="KW-0964">Secreted</keyword>
<evidence type="ECO:0000313" key="5">
    <source>
        <dbReference type="EMBL" id="JAC85146.1"/>
    </source>
</evidence>
<keyword evidence="3 4" id="KW-0732">Signal</keyword>
<dbReference type="Gene3D" id="2.10.80.10">
    <property type="entry name" value="Lipase, subunit A"/>
    <property type="match status" value="1"/>
</dbReference>